<organism evidence="2 3">
    <name type="scientific">Methylocella tundrae</name>
    <dbReference type="NCBI Taxonomy" id="227605"/>
    <lineage>
        <taxon>Bacteria</taxon>
        <taxon>Pseudomonadati</taxon>
        <taxon>Pseudomonadota</taxon>
        <taxon>Alphaproteobacteria</taxon>
        <taxon>Hyphomicrobiales</taxon>
        <taxon>Beijerinckiaceae</taxon>
        <taxon>Methylocella</taxon>
    </lineage>
</organism>
<keyword evidence="1" id="KW-0732">Signal</keyword>
<sequence>MIRLVASCLWICVATLMSAYVGATWKAGAGQVKSAPRQFEHLEHKKTEAISVPMIADGDITGYVVAQFIYLIDPEALKQMSVPPDVFITDEAFRKLYVDKVDFNHLEKYDVAALTKDLVKRVNQRLGGDIIKDVLVEQFNYVPKQDISK</sequence>
<evidence type="ECO:0000313" key="3">
    <source>
        <dbReference type="Proteomes" id="UP000294360"/>
    </source>
</evidence>
<dbReference type="OrthoDB" id="7847400at2"/>
<dbReference type="EMBL" id="LR536450">
    <property type="protein sequence ID" value="VFU06955.1"/>
    <property type="molecule type" value="Genomic_DNA"/>
</dbReference>
<dbReference type="Proteomes" id="UP000294360">
    <property type="component" value="Chromosome"/>
</dbReference>
<protein>
    <recommendedName>
        <fullName evidence="4">Flagellar basal body-associated protein FliL</fullName>
    </recommendedName>
</protein>
<evidence type="ECO:0000256" key="1">
    <source>
        <dbReference type="SAM" id="SignalP"/>
    </source>
</evidence>
<evidence type="ECO:0008006" key="4">
    <source>
        <dbReference type="Google" id="ProtNLM"/>
    </source>
</evidence>
<name>A0A4U8YTD8_METTU</name>
<proteinExistence type="predicted"/>
<feature type="signal peptide" evidence="1">
    <location>
        <begin position="1"/>
        <end position="19"/>
    </location>
</feature>
<dbReference type="RefSeq" id="WP_134485992.1">
    <property type="nucleotide sequence ID" value="NZ_LR536450.1"/>
</dbReference>
<evidence type="ECO:0000313" key="2">
    <source>
        <dbReference type="EMBL" id="VFU06955.1"/>
    </source>
</evidence>
<gene>
    <name evidence="2" type="ORF">MTUNDRAET4_0062</name>
</gene>
<dbReference type="KEGG" id="mtun:MTUNDRAET4_0062"/>
<accession>A0A4U8YTD8</accession>
<dbReference type="AlphaFoldDB" id="A0A4U8YTD8"/>
<feature type="chain" id="PRO_5020601800" description="Flagellar basal body-associated protein FliL" evidence="1">
    <location>
        <begin position="20"/>
        <end position="149"/>
    </location>
</feature>
<reference evidence="2 3" key="1">
    <citation type="submission" date="2019-03" db="EMBL/GenBank/DDBJ databases">
        <authorList>
            <person name="Kox A.R. M."/>
        </authorList>
    </citation>
    <scope>NUCLEOTIDE SEQUENCE [LARGE SCALE GENOMIC DNA]</scope>
    <source>
        <strain evidence="2">MTUNDRAET4 annotated genome</strain>
    </source>
</reference>